<accession>A0A6J4P8M2</accession>
<protein>
    <submittedName>
        <fullName evidence="2">Uncharacterized protein</fullName>
    </submittedName>
</protein>
<evidence type="ECO:0000256" key="1">
    <source>
        <dbReference type="SAM" id="MobiDB-lite"/>
    </source>
</evidence>
<evidence type="ECO:0000313" key="2">
    <source>
        <dbReference type="EMBL" id="CAA9409048.1"/>
    </source>
</evidence>
<reference evidence="2" key="1">
    <citation type="submission" date="2020-02" db="EMBL/GenBank/DDBJ databases">
        <authorList>
            <person name="Meier V. D."/>
        </authorList>
    </citation>
    <scope>NUCLEOTIDE SEQUENCE</scope>
    <source>
        <strain evidence="2">AVDCRST_MAG06</strain>
    </source>
</reference>
<dbReference type="EMBL" id="CADCUP010000181">
    <property type="protein sequence ID" value="CAA9409048.1"/>
    <property type="molecule type" value="Genomic_DNA"/>
</dbReference>
<feature type="compositionally biased region" description="Low complexity" evidence="1">
    <location>
        <begin position="16"/>
        <end position="29"/>
    </location>
</feature>
<feature type="non-terminal residue" evidence="2">
    <location>
        <position position="179"/>
    </location>
</feature>
<gene>
    <name evidence="2" type="ORF">AVDCRST_MAG06-2730</name>
</gene>
<feature type="compositionally biased region" description="Basic residues" evidence="1">
    <location>
        <begin position="76"/>
        <end position="93"/>
    </location>
</feature>
<feature type="non-terminal residue" evidence="2">
    <location>
        <position position="1"/>
    </location>
</feature>
<organism evidence="2">
    <name type="scientific">uncultured Nocardioides sp</name>
    <dbReference type="NCBI Taxonomy" id="198441"/>
    <lineage>
        <taxon>Bacteria</taxon>
        <taxon>Bacillati</taxon>
        <taxon>Actinomycetota</taxon>
        <taxon>Actinomycetes</taxon>
        <taxon>Propionibacteriales</taxon>
        <taxon>Nocardioidaceae</taxon>
        <taxon>Nocardioides</taxon>
        <taxon>environmental samples</taxon>
    </lineage>
</organism>
<feature type="region of interest" description="Disordered" evidence="1">
    <location>
        <begin position="1"/>
        <end position="118"/>
    </location>
</feature>
<sequence length="179" mass="19240">DLSAACPSEPDRHACARAAQPAGRAAGVAGRDGRRRHDAARVPGGGGDRVVPQRRRRARRAPRRHAGRCPGVAGRPRLRTGRRGRPGRRRAAGAHRDLRLGGLAHRDAPGGGGVGLRAGRPRHLRRRARLDSPGRRRLLLPRLRRGGRRHLVAGRWPGRSVADPRPRVGAAAVALPGRS</sequence>
<dbReference type="AlphaFoldDB" id="A0A6J4P8M2"/>
<feature type="compositionally biased region" description="Basic residues" evidence="1">
    <location>
        <begin position="52"/>
        <end position="67"/>
    </location>
</feature>
<feature type="compositionally biased region" description="Basic and acidic residues" evidence="1">
    <location>
        <begin position="94"/>
        <end position="108"/>
    </location>
</feature>
<name>A0A6J4P8M2_9ACTN</name>
<proteinExistence type="predicted"/>